<evidence type="ECO:0000256" key="5">
    <source>
        <dbReference type="ARBA" id="ARBA00023163"/>
    </source>
</evidence>
<feature type="compositionally biased region" description="Low complexity" evidence="9">
    <location>
        <begin position="184"/>
        <end position="201"/>
    </location>
</feature>
<dbReference type="PRINTS" id="PR00616">
    <property type="entry name" value="CCAATSUBUNTB"/>
</dbReference>
<dbReference type="PROSITE" id="PS00686">
    <property type="entry name" value="NFYA_HAP2_1"/>
    <property type="match status" value="1"/>
</dbReference>
<comment type="subcellular location">
    <subcellularLocation>
        <location evidence="1 8">Nucleus</location>
    </subcellularLocation>
</comment>
<keyword evidence="2 8" id="KW-0805">Transcription regulation</keyword>
<evidence type="ECO:0000256" key="6">
    <source>
        <dbReference type="ARBA" id="ARBA00023242"/>
    </source>
</evidence>
<comment type="subunit">
    <text evidence="7">Heterotrimeric transcription factor composed of three components, NF-YA, NF-YB and NF-YC. NF-YB and NF-YC must interact and dimerize for NF-YA association and DNA binding.</text>
</comment>
<dbReference type="Proteomes" id="UP001174677">
    <property type="component" value="Chromosome 3"/>
</dbReference>
<dbReference type="PROSITE" id="PS51152">
    <property type="entry name" value="NFYA_HAP2_2"/>
    <property type="match status" value="1"/>
</dbReference>
<evidence type="ECO:0000313" key="10">
    <source>
        <dbReference type="EMBL" id="KAJ9184763.1"/>
    </source>
</evidence>
<sequence length="253" mass="28443">MTNLWTSKYKDGGFEGKASKSQAAKYQVDEGLDAYKEIQFTVFPQLDGKCGEEHQHPQHSVSFMSPTMVEYLAPPTQQEHVHSHCFGAYPTRMVLPLEMTEEPVYVNAKQYHGILRRRQSRAKAELEKKLIKVRKPYLHESRHLHAMRRVRGCGGRFINTKKLENGAANTTSDMVNSFSETVPKPSTNSSSAHSSKNADPSAGNAAIESPQLTYTSGNGNGCYQSFLGFQLSSYHSQSDSMVEERDCNMKELW</sequence>
<dbReference type="InterPro" id="IPR001289">
    <property type="entry name" value="NFYA"/>
</dbReference>
<evidence type="ECO:0000256" key="2">
    <source>
        <dbReference type="ARBA" id="ARBA00023015"/>
    </source>
</evidence>
<dbReference type="InterPro" id="IPR018362">
    <property type="entry name" value="CCAAT-binding_factor_CS"/>
</dbReference>
<evidence type="ECO:0000256" key="3">
    <source>
        <dbReference type="ARBA" id="ARBA00023125"/>
    </source>
</evidence>
<accession>A0ABQ9N0E9</accession>
<proteinExistence type="inferred from homology"/>
<feature type="compositionally biased region" description="Polar residues" evidence="9">
    <location>
        <begin position="168"/>
        <end position="180"/>
    </location>
</feature>
<reference evidence="10" key="1">
    <citation type="journal article" date="2023" name="Plant Biotechnol. J.">
        <title>Chromosome-level wild Hevea brasiliensis genome provides new tools for genomic-assisted breeding and valuable loci to elevate rubber yield.</title>
        <authorList>
            <person name="Cheng H."/>
            <person name="Song X."/>
            <person name="Hu Y."/>
            <person name="Wu T."/>
            <person name="Yang Q."/>
            <person name="An Z."/>
            <person name="Feng S."/>
            <person name="Deng Z."/>
            <person name="Wu W."/>
            <person name="Zeng X."/>
            <person name="Tu M."/>
            <person name="Wang X."/>
            <person name="Huang H."/>
        </authorList>
    </citation>
    <scope>NUCLEOTIDE SEQUENCE</scope>
    <source>
        <strain evidence="10">MT/VB/25A 57/8</strain>
    </source>
</reference>
<evidence type="ECO:0000256" key="8">
    <source>
        <dbReference type="RuleBase" id="RU367155"/>
    </source>
</evidence>
<keyword evidence="5 8" id="KW-0804">Transcription</keyword>
<keyword evidence="3 8" id="KW-0238">DNA-binding</keyword>
<feature type="region of interest" description="Disordered" evidence="9">
    <location>
        <begin position="168"/>
        <end position="205"/>
    </location>
</feature>
<dbReference type="PANTHER" id="PTHR12632">
    <property type="entry name" value="TRANSCRIPTION FACTOR NF-Y ALPHA-RELATED"/>
    <property type="match status" value="1"/>
</dbReference>
<dbReference type="Gene3D" id="6.10.250.2430">
    <property type="match status" value="1"/>
</dbReference>
<name>A0ABQ9N0E9_HEVBR</name>
<evidence type="ECO:0000256" key="4">
    <source>
        <dbReference type="ARBA" id="ARBA00023159"/>
    </source>
</evidence>
<evidence type="ECO:0000256" key="9">
    <source>
        <dbReference type="SAM" id="MobiDB-lite"/>
    </source>
</evidence>
<dbReference type="EMBL" id="JARPOI010000003">
    <property type="protein sequence ID" value="KAJ9184763.1"/>
    <property type="molecule type" value="Genomic_DNA"/>
</dbReference>
<keyword evidence="11" id="KW-1185">Reference proteome</keyword>
<evidence type="ECO:0000313" key="11">
    <source>
        <dbReference type="Proteomes" id="UP001174677"/>
    </source>
</evidence>
<evidence type="ECO:0000256" key="7">
    <source>
        <dbReference type="ARBA" id="ARBA00025911"/>
    </source>
</evidence>
<comment type="similarity">
    <text evidence="8">Belongs to the NFYA/HAP2 subunit family.</text>
</comment>
<dbReference type="Pfam" id="PF02045">
    <property type="entry name" value="CBFB_NFYA"/>
    <property type="match status" value="1"/>
</dbReference>
<dbReference type="SMART" id="SM00521">
    <property type="entry name" value="CBF"/>
    <property type="match status" value="1"/>
</dbReference>
<comment type="function">
    <text evidence="8">Component of the sequence-specific heterotrimeric transcription factor (NF-Y) which specifically recognizes a 5'-CCAAT-3' box motif found in the promoters of its target genes.</text>
</comment>
<keyword evidence="6 8" id="KW-0539">Nucleus</keyword>
<gene>
    <name evidence="10" type="ORF">P3X46_004458</name>
</gene>
<comment type="caution">
    <text evidence="10">The sequence shown here is derived from an EMBL/GenBank/DDBJ whole genome shotgun (WGS) entry which is preliminary data.</text>
</comment>
<keyword evidence="4" id="KW-0010">Activator</keyword>
<protein>
    <recommendedName>
        <fullName evidence="8">Nuclear transcription factor Y subunit</fullName>
    </recommendedName>
</protein>
<evidence type="ECO:0000256" key="1">
    <source>
        <dbReference type="ARBA" id="ARBA00004123"/>
    </source>
</evidence>
<organism evidence="10 11">
    <name type="scientific">Hevea brasiliensis</name>
    <name type="common">Para rubber tree</name>
    <name type="synonym">Siphonia brasiliensis</name>
    <dbReference type="NCBI Taxonomy" id="3981"/>
    <lineage>
        <taxon>Eukaryota</taxon>
        <taxon>Viridiplantae</taxon>
        <taxon>Streptophyta</taxon>
        <taxon>Embryophyta</taxon>
        <taxon>Tracheophyta</taxon>
        <taxon>Spermatophyta</taxon>
        <taxon>Magnoliopsida</taxon>
        <taxon>eudicotyledons</taxon>
        <taxon>Gunneridae</taxon>
        <taxon>Pentapetalae</taxon>
        <taxon>rosids</taxon>
        <taxon>fabids</taxon>
        <taxon>Malpighiales</taxon>
        <taxon>Euphorbiaceae</taxon>
        <taxon>Crotonoideae</taxon>
        <taxon>Micrandreae</taxon>
        <taxon>Hevea</taxon>
    </lineage>
</organism>